<organism evidence="1 2">
    <name type="scientific">Floridaenema evergladense BLCC-F167</name>
    <dbReference type="NCBI Taxonomy" id="3153639"/>
    <lineage>
        <taxon>Bacteria</taxon>
        <taxon>Bacillati</taxon>
        <taxon>Cyanobacteriota</taxon>
        <taxon>Cyanophyceae</taxon>
        <taxon>Oscillatoriophycideae</taxon>
        <taxon>Aerosakkonematales</taxon>
        <taxon>Aerosakkonemataceae</taxon>
        <taxon>Floridanema</taxon>
        <taxon>Floridanema evergladense</taxon>
    </lineage>
</organism>
<protein>
    <recommendedName>
        <fullName evidence="3">CYTH domain-containing protein</fullName>
    </recommendedName>
</protein>
<name>A0ABV4WVS5_9CYAN</name>
<proteinExistence type="predicted"/>
<dbReference type="EMBL" id="JBHFNT010000300">
    <property type="protein sequence ID" value="MFB2839204.1"/>
    <property type="molecule type" value="Genomic_DNA"/>
</dbReference>
<evidence type="ECO:0000313" key="2">
    <source>
        <dbReference type="Proteomes" id="UP001576780"/>
    </source>
</evidence>
<keyword evidence="2" id="KW-1185">Reference proteome</keyword>
<reference evidence="1 2" key="1">
    <citation type="submission" date="2024-09" db="EMBL/GenBank/DDBJ databases">
        <title>Floridaenema gen nov. (Aerosakkonemataceae, Aerosakkonematales ord. nov., Cyanobacteria) from benthic tropical and subtropical fresh waters, with the description of four new species.</title>
        <authorList>
            <person name="Moretto J.A."/>
            <person name="Berthold D.E."/>
            <person name="Lefler F.W."/>
            <person name="Huang I.-S."/>
            <person name="Laughinghouse H. IV."/>
        </authorList>
    </citation>
    <scope>NUCLEOTIDE SEQUENCE [LARGE SCALE GENOMIC DNA]</scope>
    <source>
        <strain evidence="1 2">BLCC-F167</strain>
    </source>
</reference>
<evidence type="ECO:0008006" key="3">
    <source>
        <dbReference type="Google" id="ProtNLM"/>
    </source>
</evidence>
<evidence type="ECO:0000313" key="1">
    <source>
        <dbReference type="EMBL" id="MFB2839204.1"/>
    </source>
</evidence>
<comment type="caution">
    <text evidence="1">The sequence shown here is derived from an EMBL/GenBank/DDBJ whole genome shotgun (WGS) entry which is preliminary data.</text>
</comment>
<gene>
    <name evidence="1" type="ORF">ACE1CA_32340</name>
</gene>
<accession>A0ABV4WVS5</accession>
<sequence>MLTTSEIRWFYQGEVAPAIKNWFTKDVLRENCQTFEQREDWYLRIPGCEFLGVKLRQKQLESKLRVAELGVLYLSKNVIGSAEKWVKWSCDDPEAESLITSEVVAKGEWVKVEKARSQIRYLIADDGSLIPTSTTGTSQVGCNVELTQLIVDRDRWWSLGFETSGKSDDLMPILEAVTNKVFQTFPEEELSLRNSYAYPKWLSLFV</sequence>
<dbReference type="Proteomes" id="UP001576780">
    <property type="component" value="Unassembled WGS sequence"/>
</dbReference>
<dbReference type="RefSeq" id="WP_413281487.1">
    <property type="nucleotide sequence ID" value="NZ_JBHFNT010000300.1"/>
</dbReference>